<keyword evidence="1" id="KW-1133">Transmembrane helix</keyword>
<evidence type="ECO:0000313" key="2">
    <source>
        <dbReference type="EMBL" id="AKU99683.1"/>
    </source>
</evidence>
<protein>
    <submittedName>
        <fullName evidence="2">Uncharacterized protein</fullName>
    </submittedName>
</protein>
<keyword evidence="1" id="KW-0812">Transmembrane</keyword>
<evidence type="ECO:0000256" key="1">
    <source>
        <dbReference type="SAM" id="Phobius"/>
    </source>
</evidence>
<dbReference type="EMBL" id="CP012333">
    <property type="protein sequence ID" value="AKU99683.1"/>
    <property type="molecule type" value="Genomic_DNA"/>
</dbReference>
<organism evidence="2 3">
    <name type="scientific">Labilithrix luteola</name>
    <dbReference type="NCBI Taxonomy" id="1391654"/>
    <lineage>
        <taxon>Bacteria</taxon>
        <taxon>Pseudomonadati</taxon>
        <taxon>Myxococcota</taxon>
        <taxon>Polyangia</taxon>
        <taxon>Polyangiales</taxon>
        <taxon>Labilitrichaceae</taxon>
        <taxon>Labilithrix</taxon>
    </lineage>
</organism>
<reference evidence="2 3" key="1">
    <citation type="submission" date="2015-08" db="EMBL/GenBank/DDBJ databases">
        <authorList>
            <person name="Babu N.S."/>
            <person name="Beckwith C.J."/>
            <person name="Beseler K.G."/>
            <person name="Brison A."/>
            <person name="Carone J.V."/>
            <person name="Caskin T.P."/>
            <person name="Diamond M."/>
            <person name="Durham M.E."/>
            <person name="Foxe J.M."/>
            <person name="Go M."/>
            <person name="Henderson B.A."/>
            <person name="Jones I.B."/>
            <person name="McGettigan J.A."/>
            <person name="Micheletti S.J."/>
            <person name="Nasrallah M.E."/>
            <person name="Ortiz D."/>
            <person name="Piller C.R."/>
            <person name="Privatt S.R."/>
            <person name="Schneider S.L."/>
            <person name="Sharp S."/>
            <person name="Smith T.C."/>
            <person name="Stanton J.D."/>
            <person name="Ullery H.E."/>
            <person name="Wilson R.J."/>
            <person name="Serrano M.G."/>
            <person name="Buck G."/>
            <person name="Lee V."/>
            <person name="Wang Y."/>
            <person name="Carvalho R."/>
            <person name="Voegtly L."/>
            <person name="Shi R."/>
            <person name="Duckworth R."/>
            <person name="Johnson A."/>
            <person name="Loviza R."/>
            <person name="Walstead R."/>
            <person name="Shah Z."/>
            <person name="Kiflezghi M."/>
            <person name="Wade K."/>
            <person name="Ball S.L."/>
            <person name="Bradley K.W."/>
            <person name="Asai D.J."/>
            <person name="Bowman C.A."/>
            <person name="Russell D.A."/>
            <person name="Pope W.H."/>
            <person name="Jacobs-Sera D."/>
            <person name="Hendrix R.W."/>
            <person name="Hatfull G.F."/>
        </authorList>
    </citation>
    <scope>NUCLEOTIDE SEQUENCE [LARGE SCALE GENOMIC DNA]</scope>
    <source>
        <strain evidence="2 3">DSM 27648</strain>
    </source>
</reference>
<proteinExistence type="predicted"/>
<dbReference type="Proteomes" id="UP000064967">
    <property type="component" value="Chromosome"/>
</dbReference>
<keyword evidence="1" id="KW-0472">Membrane</keyword>
<gene>
    <name evidence="2" type="ORF">AKJ09_06347</name>
</gene>
<name>A0A0K1Q1M6_9BACT</name>
<dbReference type="AlphaFoldDB" id="A0A0K1Q1M6"/>
<evidence type="ECO:0000313" key="3">
    <source>
        <dbReference type="Proteomes" id="UP000064967"/>
    </source>
</evidence>
<accession>A0A0K1Q1M6</accession>
<keyword evidence="3" id="KW-1185">Reference proteome</keyword>
<sequence>MLAAKSRGNLGTVETLAHGFIVMVLVLQLSLFGLLALVRRCALGPLVGGSALSLGTPGRW</sequence>
<dbReference type="KEGG" id="llu:AKJ09_06347"/>
<dbReference type="STRING" id="1391654.AKJ09_06347"/>
<dbReference type="RefSeq" id="WP_146651099.1">
    <property type="nucleotide sequence ID" value="NZ_CP012333.1"/>
</dbReference>
<feature type="transmembrane region" description="Helical" evidence="1">
    <location>
        <begin position="16"/>
        <end position="38"/>
    </location>
</feature>